<feature type="transmembrane region" description="Helical" evidence="2">
    <location>
        <begin position="22"/>
        <end position="43"/>
    </location>
</feature>
<proteinExistence type="predicted"/>
<evidence type="ECO:0000256" key="1">
    <source>
        <dbReference type="SAM" id="MobiDB-lite"/>
    </source>
</evidence>
<dbReference type="Proteomes" id="UP000283841">
    <property type="component" value="Unassembled WGS sequence"/>
</dbReference>
<reference evidence="3 4" key="1">
    <citation type="journal article" date="2018" name="Front. Microbiol.">
        <title>Genomic and genetic insights into a cosmopolitan fungus, Paecilomyces variotii (Eurotiales).</title>
        <authorList>
            <person name="Urquhart A.S."/>
            <person name="Mondo S.J."/>
            <person name="Makela M.R."/>
            <person name="Hane J.K."/>
            <person name="Wiebenga A."/>
            <person name="He G."/>
            <person name="Mihaltcheva S."/>
            <person name="Pangilinan J."/>
            <person name="Lipzen A."/>
            <person name="Barry K."/>
            <person name="de Vries R.P."/>
            <person name="Grigoriev I.V."/>
            <person name="Idnurm A."/>
        </authorList>
    </citation>
    <scope>NUCLEOTIDE SEQUENCE [LARGE SCALE GENOMIC DNA]</scope>
    <source>
        <strain evidence="3 4">CBS 101075</strain>
    </source>
</reference>
<dbReference type="EMBL" id="RCNU01000025">
    <property type="protein sequence ID" value="RWQ91220.1"/>
    <property type="molecule type" value="Genomic_DNA"/>
</dbReference>
<dbReference type="AlphaFoldDB" id="A0A443HHB4"/>
<dbReference type="GeneID" id="39595293"/>
<dbReference type="STRING" id="264951.A0A443HHB4"/>
<accession>A0A443HHB4</accession>
<feature type="compositionally biased region" description="Polar residues" evidence="1">
    <location>
        <begin position="172"/>
        <end position="183"/>
    </location>
</feature>
<organism evidence="3 4">
    <name type="scientific">Byssochlamys spectabilis</name>
    <name type="common">Paecilomyces variotii</name>
    <dbReference type="NCBI Taxonomy" id="264951"/>
    <lineage>
        <taxon>Eukaryota</taxon>
        <taxon>Fungi</taxon>
        <taxon>Dikarya</taxon>
        <taxon>Ascomycota</taxon>
        <taxon>Pezizomycotina</taxon>
        <taxon>Eurotiomycetes</taxon>
        <taxon>Eurotiomycetidae</taxon>
        <taxon>Eurotiales</taxon>
        <taxon>Thermoascaceae</taxon>
        <taxon>Paecilomyces</taxon>
    </lineage>
</organism>
<protein>
    <submittedName>
        <fullName evidence="3">Uncharacterized protein</fullName>
    </submittedName>
</protein>
<evidence type="ECO:0000313" key="3">
    <source>
        <dbReference type="EMBL" id="RWQ91220.1"/>
    </source>
</evidence>
<sequence>MKRPPLLEHSTLSSAQPNMRSFLYIILAFSPFICAFPEVDLLLPGIHDQKLQAGILSEENNTRTYLVTFMETGELANPKTRQNTMTAISAPDSFQLISAVNKERTALLSCDISSTTATSCHASVGELQVRGTLKSKDLNWTPVPVTTSYEDRKKNGDPTSSPSYCSAARETAVSQGTSSNTVPAVNEPFSKERKSSNDSVLLNAFRLASIKLFQDEETSEPFMTEVLYTSGFAMLMFAYSTFFSEPPHSLFGRTTVSCLSMLCIRGGGFATLARKKTLCKQRLSVK</sequence>
<dbReference type="RefSeq" id="XP_028480865.1">
    <property type="nucleotide sequence ID" value="XM_028626016.1"/>
</dbReference>
<evidence type="ECO:0000256" key="2">
    <source>
        <dbReference type="SAM" id="Phobius"/>
    </source>
</evidence>
<gene>
    <name evidence="3" type="ORF">C8Q69DRAFT_195383</name>
</gene>
<name>A0A443HHB4_BYSSP</name>
<dbReference type="VEuPathDB" id="FungiDB:C8Q69DRAFT_195383"/>
<evidence type="ECO:0000313" key="4">
    <source>
        <dbReference type="Proteomes" id="UP000283841"/>
    </source>
</evidence>
<keyword evidence="4" id="KW-1185">Reference proteome</keyword>
<feature type="region of interest" description="Disordered" evidence="1">
    <location>
        <begin position="147"/>
        <end position="191"/>
    </location>
</feature>
<keyword evidence="2" id="KW-0472">Membrane</keyword>
<comment type="caution">
    <text evidence="3">The sequence shown here is derived from an EMBL/GenBank/DDBJ whole genome shotgun (WGS) entry which is preliminary data.</text>
</comment>
<keyword evidence="2" id="KW-1133">Transmembrane helix</keyword>
<keyword evidence="2" id="KW-0812">Transmembrane</keyword>